<proteinExistence type="inferred from homology"/>
<evidence type="ECO:0000256" key="1">
    <source>
        <dbReference type="ARBA" id="ARBA00006499"/>
    </source>
</evidence>
<dbReference type="AlphaFoldDB" id="A0A8H6C874"/>
<name>A0A8H6C874_9LECA</name>
<dbReference type="GO" id="GO:0005737">
    <property type="term" value="C:cytoplasm"/>
    <property type="evidence" value="ECO:0007669"/>
    <property type="project" value="TreeGrafter"/>
</dbReference>
<dbReference type="Pfam" id="PF02230">
    <property type="entry name" value="Abhydrolase_2"/>
    <property type="match status" value="1"/>
</dbReference>
<dbReference type="SUPFAM" id="SSF53474">
    <property type="entry name" value="alpha/beta-Hydrolases"/>
    <property type="match status" value="1"/>
</dbReference>
<evidence type="ECO:0000259" key="2">
    <source>
        <dbReference type="Pfam" id="PF02230"/>
    </source>
</evidence>
<accession>A0A8H6C874</accession>
<organism evidence="3 4">
    <name type="scientific">Letharia lupina</name>
    <dbReference type="NCBI Taxonomy" id="560253"/>
    <lineage>
        <taxon>Eukaryota</taxon>
        <taxon>Fungi</taxon>
        <taxon>Dikarya</taxon>
        <taxon>Ascomycota</taxon>
        <taxon>Pezizomycotina</taxon>
        <taxon>Lecanoromycetes</taxon>
        <taxon>OSLEUM clade</taxon>
        <taxon>Lecanoromycetidae</taxon>
        <taxon>Lecanorales</taxon>
        <taxon>Lecanorineae</taxon>
        <taxon>Parmeliaceae</taxon>
        <taxon>Letharia</taxon>
    </lineage>
</organism>
<protein>
    <recommendedName>
        <fullName evidence="2">Phospholipase/carboxylesterase/thioesterase domain-containing protein</fullName>
    </recommendedName>
</protein>
<dbReference type="Gene3D" id="3.40.50.1820">
    <property type="entry name" value="alpha/beta hydrolase"/>
    <property type="match status" value="1"/>
</dbReference>
<dbReference type="PANTHER" id="PTHR10655:SF67">
    <property type="entry name" value="PHOSPHOLIPASE_CARBOXYLESTERASE SUPERFAMILY (AFU_ORTHOLOGUE AFUA_5G09340)"/>
    <property type="match status" value="1"/>
</dbReference>
<dbReference type="InterPro" id="IPR050565">
    <property type="entry name" value="LYPA1-2/EST-like"/>
</dbReference>
<sequence>MPTLHPVVQADFPTSLVLSITPPPALSSHTTNVLILLHGLGDTAVSFTSLGKQLALPETTCISLQAPTPLPLELGGFHWGDDITFDQASGQMDFDTGFNKAVKIIKQDIIENGLIKKCGYKAREIMLFGFGQGAMAALATAASVAEELGGIVSIGGPLASSNISAKAVKTPVLVLGGSSSTLITRTALDKLKAAFQNVEYQKWNRAGDGMPRNRDEMLPIMRFFARQLRSRAGVPEGSVENVNVGPADKAQRLEKQRLSRPDLKQALHHEEKTHRFELLYVGCRQDKWQFWQYNILKVKR</sequence>
<dbReference type="InterPro" id="IPR029058">
    <property type="entry name" value="AB_hydrolase_fold"/>
</dbReference>
<reference evidence="3 4" key="1">
    <citation type="journal article" date="2020" name="Genomics">
        <title>Complete, high-quality genomes from long-read metagenomic sequencing of two wolf lichen thalli reveals enigmatic genome architecture.</title>
        <authorList>
            <person name="McKenzie S.K."/>
            <person name="Walston R.F."/>
            <person name="Allen J.L."/>
        </authorList>
    </citation>
    <scope>NUCLEOTIDE SEQUENCE [LARGE SCALE GENOMIC DNA]</scope>
    <source>
        <strain evidence="3">WasteWater1</strain>
    </source>
</reference>
<evidence type="ECO:0000313" key="3">
    <source>
        <dbReference type="EMBL" id="KAF6218760.1"/>
    </source>
</evidence>
<dbReference type="RefSeq" id="XP_037148195.1">
    <property type="nucleotide sequence ID" value="XM_037296213.1"/>
</dbReference>
<dbReference type="GO" id="GO:0008474">
    <property type="term" value="F:palmitoyl-(protein) hydrolase activity"/>
    <property type="evidence" value="ECO:0007669"/>
    <property type="project" value="TreeGrafter"/>
</dbReference>
<dbReference type="InterPro" id="IPR003140">
    <property type="entry name" value="PLipase/COase/thioEstase"/>
</dbReference>
<dbReference type="PANTHER" id="PTHR10655">
    <property type="entry name" value="LYSOPHOSPHOLIPASE-RELATED"/>
    <property type="match status" value="1"/>
</dbReference>
<keyword evidence="4" id="KW-1185">Reference proteome</keyword>
<dbReference type="Proteomes" id="UP000593566">
    <property type="component" value="Unassembled WGS sequence"/>
</dbReference>
<comment type="caution">
    <text evidence="3">The sequence shown here is derived from an EMBL/GenBank/DDBJ whole genome shotgun (WGS) entry which is preliminary data.</text>
</comment>
<feature type="domain" description="Phospholipase/carboxylesterase/thioesterase" evidence="2">
    <location>
        <begin position="29"/>
        <end position="198"/>
    </location>
</feature>
<comment type="similarity">
    <text evidence="1">Belongs to the AB hydrolase superfamily. AB hydrolase 2 family.</text>
</comment>
<dbReference type="GO" id="GO:0052689">
    <property type="term" value="F:carboxylic ester hydrolase activity"/>
    <property type="evidence" value="ECO:0007669"/>
    <property type="project" value="TreeGrafter"/>
</dbReference>
<dbReference type="GeneID" id="59333708"/>
<dbReference type="EMBL" id="JACCJB010000021">
    <property type="protein sequence ID" value="KAF6218760.1"/>
    <property type="molecule type" value="Genomic_DNA"/>
</dbReference>
<evidence type="ECO:0000313" key="4">
    <source>
        <dbReference type="Proteomes" id="UP000593566"/>
    </source>
</evidence>
<gene>
    <name evidence="3" type="ORF">HO133_005302</name>
</gene>